<sequence>MSGGEEGYTAAWDRIRQQRGGQAADEAAFVEGVRDTVREAFAVAGRPMGDDQYGAELEKRFPQMKAQILAAFDAYVEELDGLHTGLRKAGAHYEAADDPRLWDPGQG</sequence>
<evidence type="ECO:0008006" key="3">
    <source>
        <dbReference type="Google" id="ProtNLM"/>
    </source>
</evidence>
<evidence type="ECO:0000313" key="1">
    <source>
        <dbReference type="EMBL" id="GAA3709327.1"/>
    </source>
</evidence>
<name>A0ABP7DRY6_9ACTN</name>
<protein>
    <recommendedName>
        <fullName evidence="3">Excreted virulence factor EspC, type VII ESX diderm</fullName>
    </recommendedName>
</protein>
<dbReference type="Proteomes" id="UP001500902">
    <property type="component" value="Unassembled WGS sequence"/>
</dbReference>
<reference evidence="2" key="1">
    <citation type="journal article" date="2019" name="Int. J. Syst. Evol. Microbiol.">
        <title>The Global Catalogue of Microorganisms (GCM) 10K type strain sequencing project: providing services to taxonomists for standard genome sequencing and annotation.</title>
        <authorList>
            <consortium name="The Broad Institute Genomics Platform"/>
            <consortium name="The Broad Institute Genome Sequencing Center for Infectious Disease"/>
            <person name="Wu L."/>
            <person name="Ma J."/>
        </authorList>
    </citation>
    <scope>NUCLEOTIDE SEQUENCE [LARGE SCALE GENOMIC DNA]</scope>
    <source>
        <strain evidence="2">JCM 16904</strain>
    </source>
</reference>
<proteinExistence type="predicted"/>
<dbReference type="EMBL" id="BAAAZP010000203">
    <property type="protein sequence ID" value="GAA3709327.1"/>
    <property type="molecule type" value="Genomic_DNA"/>
</dbReference>
<evidence type="ECO:0000313" key="2">
    <source>
        <dbReference type="Proteomes" id="UP001500902"/>
    </source>
</evidence>
<keyword evidence="2" id="KW-1185">Reference proteome</keyword>
<gene>
    <name evidence="1" type="ORF">GCM10022224_088590</name>
</gene>
<organism evidence="1 2">
    <name type="scientific">Nonomuraea antimicrobica</name>
    <dbReference type="NCBI Taxonomy" id="561173"/>
    <lineage>
        <taxon>Bacteria</taxon>
        <taxon>Bacillati</taxon>
        <taxon>Actinomycetota</taxon>
        <taxon>Actinomycetes</taxon>
        <taxon>Streptosporangiales</taxon>
        <taxon>Streptosporangiaceae</taxon>
        <taxon>Nonomuraea</taxon>
    </lineage>
</organism>
<accession>A0ABP7DRY6</accession>
<comment type="caution">
    <text evidence="1">The sequence shown here is derived from an EMBL/GenBank/DDBJ whole genome shotgun (WGS) entry which is preliminary data.</text>
</comment>
<dbReference type="RefSeq" id="WP_344893188.1">
    <property type="nucleotide sequence ID" value="NZ_BAAAZP010000203.1"/>
</dbReference>